<dbReference type="EMBL" id="HG792015">
    <property type="protein sequence ID" value="CDM27897.1"/>
    <property type="molecule type" value="Genomic_DNA"/>
</dbReference>
<dbReference type="AlphaFoldDB" id="W6QE84"/>
<sequence>MGRVYALAFHDWDSFLPFRARESLAPSLSREVVPSLTPSPRATLDRIVATGHEDFAQYHELFRHENAKLE</sequence>
<accession>W6QE84</accession>
<name>W6QE84_PENRF</name>
<evidence type="ECO:0000313" key="2">
    <source>
        <dbReference type="Proteomes" id="UP000030686"/>
    </source>
</evidence>
<keyword evidence="2" id="KW-1185">Reference proteome</keyword>
<organism evidence="1 2">
    <name type="scientific">Penicillium roqueforti (strain FM164)</name>
    <dbReference type="NCBI Taxonomy" id="1365484"/>
    <lineage>
        <taxon>Eukaryota</taxon>
        <taxon>Fungi</taxon>
        <taxon>Dikarya</taxon>
        <taxon>Ascomycota</taxon>
        <taxon>Pezizomycotina</taxon>
        <taxon>Eurotiomycetes</taxon>
        <taxon>Eurotiomycetidae</taxon>
        <taxon>Eurotiales</taxon>
        <taxon>Aspergillaceae</taxon>
        <taxon>Penicillium</taxon>
    </lineage>
</organism>
<proteinExistence type="predicted"/>
<dbReference type="Proteomes" id="UP000030686">
    <property type="component" value="Unassembled WGS sequence"/>
</dbReference>
<protein>
    <submittedName>
        <fullName evidence="1">Probable transposable element</fullName>
    </submittedName>
</protein>
<gene>
    <name evidence="1" type="ORF">PROQFM164_S01g001708</name>
</gene>
<evidence type="ECO:0000313" key="1">
    <source>
        <dbReference type="EMBL" id="CDM27897.1"/>
    </source>
</evidence>
<reference evidence="1" key="1">
    <citation type="journal article" date="2014" name="Nat. Commun.">
        <title>Multiple recent horizontal transfers of a large genomic region in cheese making fungi.</title>
        <authorList>
            <person name="Cheeseman K."/>
            <person name="Ropars J."/>
            <person name="Renault P."/>
            <person name="Dupont J."/>
            <person name="Gouzy J."/>
            <person name="Branca A."/>
            <person name="Abraham A.L."/>
            <person name="Ceppi M."/>
            <person name="Conseiller E."/>
            <person name="Debuchy R."/>
            <person name="Malagnac F."/>
            <person name="Goarin A."/>
            <person name="Silar P."/>
            <person name="Lacoste S."/>
            <person name="Sallet E."/>
            <person name="Bensimon A."/>
            <person name="Giraud T."/>
            <person name="Brygoo Y."/>
        </authorList>
    </citation>
    <scope>NUCLEOTIDE SEQUENCE [LARGE SCALE GENOMIC DNA]</scope>
    <source>
        <strain evidence="1">FM164</strain>
    </source>
</reference>